<dbReference type="Gene3D" id="2.60.40.1940">
    <property type="match status" value="1"/>
</dbReference>
<dbReference type="InterPro" id="IPR013783">
    <property type="entry name" value="Ig-like_fold"/>
</dbReference>
<dbReference type="SUPFAM" id="SSF49410">
    <property type="entry name" value="Alpha-macroglobulin receptor domain"/>
    <property type="match status" value="1"/>
</dbReference>
<dbReference type="InterPro" id="IPR011625">
    <property type="entry name" value="A2M_N_BRD"/>
</dbReference>
<keyword evidence="8" id="KW-1185">Reference proteome</keyword>
<dbReference type="SMART" id="SM01419">
    <property type="entry name" value="Thiol-ester_cl"/>
    <property type="match status" value="1"/>
</dbReference>
<dbReference type="PANTHER" id="PTHR11412:SF136">
    <property type="entry name" value="CD109 ANTIGEN"/>
    <property type="match status" value="1"/>
</dbReference>
<keyword evidence="3" id="KW-1015">Disulfide bond</keyword>
<feature type="domain" description="Alpha-2-macroglobulin" evidence="5">
    <location>
        <begin position="551"/>
        <end position="642"/>
    </location>
</feature>
<feature type="domain" description="Alpha-2-macroglobulin bait region" evidence="4">
    <location>
        <begin position="370"/>
        <end position="492"/>
    </location>
</feature>
<dbReference type="Pfam" id="PF07677">
    <property type="entry name" value="A2M_recep"/>
    <property type="match status" value="1"/>
</dbReference>
<name>A0A5C6NZQ6_9TELE</name>
<evidence type="ECO:0000256" key="2">
    <source>
        <dbReference type="ARBA" id="ARBA00022966"/>
    </source>
</evidence>
<dbReference type="InterPro" id="IPR008930">
    <property type="entry name" value="Terpenoid_cyclase/PrenylTrfase"/>
</dbReference>
<dbReference type="InterPro" id="IPR047565">
    <property type="entry name" value="Alpha-macroglob_thiol-ester_cl"/>
</dbReference>
<dbReference type="Gene3D" id="2.60.40.10">
    <property type="entry name" value="Immunoglobulins"/>
    <property type="match status" value="1"/>
</dbReference>
<proteinExistence type="predicted"/>
<dbReference type="EMBL" id="RHFK02000008">
    <property type="protein sequence ID" value="TWW72288.1"/>
    <property type="molecule type" value="Genomic_DNA"/>
</dbReference>
<evidence type="ECO:0000256" key="1">
    <source>
        <dbReference type="ARBA" id="ARBA00022729"/>
    </source>
</evidence>
<dbReference type="SMART" id="SM01359">
    <property type="entry name" value="A2M_N_2"/>
    <property type="match status" value="1"/>
</dbReference>
<organism evidence="7 8">
    <name type="scientific">Takifugu flavidus</name>
    <name type="common">sansaifugu</name>
    <dbReference type="NCBI Taxonomy" id="433684"/>
    <lineage>
        <taxon>Eukaryota</taxon>
        <taxon>Metazoa</taxon>
        <taxon>Chordata</taxon>
        <taxon>Craniata</taxon>
        <taxon>Vertebrata</taxon>
        <taxon>Euteleostomi</taxon>
        <taxon>Actinopterygii</taxon>
        <taxon>Neopterygii</taxon>
        <taxon>Teleostei</taxon>
        <taxon>Neoteleostei</taxon>
        <taxon>Acanthomorphata</taxon>
        <taxon>Eupercaria</taxon>
        <taxon>Tetraodontiformes</taxon>
        <taxon>Tetradontoidea</taxon>
        <taxon>Tetraodontidae</taxon>
        <taxon>Takifugu</taxon>
    </lineage>
</organism>
<evidence type="ECO:0000259" key="5">
    <source>
        <dbReference type="SMART" id="SM01360"/>
    </source>
</evidence>
<dbReference type="GO" id="GO:0005615">
    <property type="term" value="C:extracellular space"/>
    <property type="evidence" value="ECO:0007669"/>
    <property type="project" value="InterPro"/>
</dbReference>
<evidence type="ECO:0000313" key="8">
    <source>
        <dbReference type="Proteomes" id="UP000324091"/>
    </source>
</evidence>
<protein>
    <submittedName>
        <fullName evidence="7">CD109 antigen GPI-anchored alpha-2 macroglobulin-related protein</fullName>
    </submittedName>
</protein>
<evidence type="ECO:0000259" key="4">
    <source>
        <dbReference type="SMART" id="SM01359"/>
    </source>
</evidence>
<accession>A0A5C6NZQ6</accession>
<comment type="caution">
    <text evidence="7">The sequence shown here is derived from an EMBL/GenBank/DDBJ whole genome shotgun (WGS) entry which is preliminary data.</text>
</comment>
<dbReference type="InterPro" id="IPR009048">
    <property type="entry name" value="A-macroglobulin_rcpt-bd"/>
</dbReference>
<dbReference type="Pfam" id="PF07703">
    <property type="entry name" value="A2M_BRD"/>
    <property type="match status" value="1"/>
</dbReference>
<dbReference type="Gene3D" id="2.60.120.1540">
    <property type="match status" value="1"/>
</dbReference>
<evidence type="ECO:0000313" key="7">
    <source>
        <dbReference type="EMBL" id="TWW72288.1"/>
    </source>
</evidence>
<dbReference type="GO" id="GO:0004866">
    <property type="term" value="F:endopeptidase inhibitor activity"/>
    <property type="evidence" value="ECO:0007669"/>
    <property type="project" value="InterPro"/>
</dbReference>
<dbReference type="Pfam" id="PF00207">
    <property type="entry name" value="A2M"/>
    <property type="match status" value="1"/>
</dbReference>
<dbReference type="Gene3D" id="1.50.10.20">
    <property type="match status" value="1"/>
</dbReference>
<dbReference type="SUPFAM" id="SSF48239">
    <property type="entry name" value="Terpenoid cyclases/Protein prenyltransferases"/>
    <property type="match status" value="1"/>
</dbReference>
<reference evidence="7 8" key="1">
    <citation type="submission" date="2019-04" db="EMBL/GenBank/DDBJ databases">
        <title>Chromosome genome assembly for Takifugu flavidus.</title>
        <authorList>
            <person name="Xiao S."/>
        </authorList>
    </citation>
    <scope>NUCLEOTIDE SEQUENCE [LARGE SCALE GENOMIC DNA]</scope>
    <source>
        <strain evidence="7">HTHZ2018</strain>
        <tissue evidence="7">Muscle</tissue>
    </source>
</reference>
<dbReference type="InterPro" id="IPR050473">
    <property type="entry name" value="A2M/Complement_sys"/>
</dbReference>
<dbReference type="Proteomes" id="UP000324091">
    <property type="component" value="Chromosome 16"/>
</dbReference>
<dbReference type="InterPro" id="IPR002890">
    <property type="entry name" value="MG2"/>
</dbReference>
<dbReference type="Pfam" id="PF01835">
    <property type="entry name" value="MG2"/>
    <property type="match status" value="1"/>
</dbReference>
<dbReference type="InterPro" id="IPR001599">
    <property type="entry name" value="Macroglobln_a2"/>
</dbReference>
<dbReference type="Gene3D" id="2.60.40.1930">
    <property type="match status" value="2"/>
</dbReference>
<gene>
    <name evidence="7" type="ORF">D4764_16G0007850</name>
</gene>
<dbReference type="Pfam" id="PF07678">
    <property type="entry name" value="TED_complement"/>
    <property type="match status" value="1"/>
</dbReference>
<dbReference type="PANTHER" id="PTHR11412">
    <property type="entry name" value="MACROGLOBULIN / COMPLEMENT"/>
    <property type="match status" value="1"/>
</dbReference>
<dbReference type="SMART" id="SM01360">
    <property type="entry name" value="A2M"/>
    <property type="match status" value="1"/>
</dbReference>
<dbReference type="InterPro" id="IPR036595">
    <property type="entry name" value="A-macroglobulin_rcpt-bd_sf"/>
</dbReference>
<feature type="domain" description="Alpha-macroglobulin receptor-binding" evidence="6">
    <location>
        <begin position="1170"/>
        <end position="1254"/>
    </location>
</feature>
<keyword evidence="1" id="KW-0732">Signal</keyword>
<evidence type="ECO:0000256" key="3">
    <source>
        <dbReference type="ARBA" id="ARBA00023157"/>
    </source>
</evidence>
<sequence length="1310" mass="143425">MAEITLLFPNLFKVYGPLTQSALFNLTVRGYKGDRLVFTNSTTLPFSPRNVSSFIQTDRTHYQPGDTVKVRVASLRWDHHPYQGRVDASVLDPSGEVVDRREATGNLGIVLWEFPLSQMAIMGKWTIAATANGATDERTFTVEDYERPPFEMLVKTALQVLVGDAVSGSVRVLYSSGQPVHGTLVVSVSLASATHETAPPSIPAQTKEIYGSTQFFFSKDLLQTLYSSPGIGSVLVAACVTDSSTGLKVNQTAEVQVQKNRFLLEFHDFPSSLKPSLYFSSTLSIRSYDSGPLSSEDLINPAVIEVVQETTTMNNEATTLTLPVPEDGKVHVKFRLKDKVLMLFIRAKFQSSEETLRVSSHYSSPTGSYIQVSANTSAAQIGVPLQLEVESSFQPSNLHYVVSSRGQVVDAGTGDSSSFSLTPTLSWSPEACVTVYCVHPDGELISDTVHVATDQPNPVSLKWSSETAHPGEQVSLTVTAAEPRFQLGVMVMGTHRDTPRADLSVRVKQNCKIKMLTNAVLQQHQQPDAPVDGHALTIETSWRHWMDDTESLLWIDSPVSENTWTSEKLSVPDGFTALRAVALVMSDNLGLGFTPVPQQLMVTKDFSLSLNVPSRLVRGEEIVLEVHVINHLERDLEVILLLAQSETFEFVLANSADMSVVNAQKLTLGSHLSAVASFPIRLVALGMVDITVDAVSAEASDSLVWRVLVQPGGVERSFSKTLFLELPPLNHNISRSLSFSTPPHVVPGSQRTHVALVGDILALSISHLDSLVEMPLVSGDQNMILFAPSIYVLLYLDKSTQDNQELRSLAVGYMKEGYQRQVSYQREDGSFSPFGDSDSLGSTWFTAFVLRCFHQAQAYMRVNQSVLFRAVTWLLNHQGPRGEFSEKGRLIHTEMQAGLDDAPVALTAYVLMALLEDESYVVRYAGNISLAQKYLEDKVSGGGLSNYSMCLAAYALALANSPVASAALNELRRRADLIDGVMMWSSSAGPPSPDWPPRSAQVEMTSYVLLALFRRGNVVEGIELMKWLSEQRNRLGSYGTTQDTIIALQALAYYAAFSGAKAIDLGLSVSTPTSPVVSQLHINSTNFLAFQSQEIDADKDVALNIYMEGRGFAILQLNVFYNLDSGAFSQHATEKEAFSLDVAVAEEADHNHMLLSICTRLKDSQALRQTGMVIVEAGMLSGFRLPPGAAAPEGLIRKVENQEEKVTLYLDSVNKSEMCIGLPLHRYHKVARVQAAVVQVYDYYEPTRRATRVYNSDILATSNSCFFCGLDCARCLPGMSVVISSSHSVCSATCCVFYTMLAAAAFFIVA</sequence>
<dbReference type="Gene3D" id="2.60.40.690">
    <property type="entry name" value="Alpha-macroglobulin, receptor-binding domain"/>
    <property type="match status" value="1"/>
</dbReference>
<dbReference type="InterPro" id="IPR011626">
    <property type="entry name" value="Alpha-macroglobulin_TED"/>
</dbReference>
<keyword evidence="2" id="KW-0882">Thioester bond</keyword>
<evidence type="ECO:0000259" key="6">
    <source>
        <dbReference type="SMART" id="SM01361"/>
    </source>
</evidence>
<dbReference type="SMART" id="SM01361">
    <property type="entry name" value="A2M_recep"/>
    <property type="match status" value="1"/>
</dbReference>